<evidence type="ECO:0000313" key="2">
    <source>
        <dbReference type="Proteomes" id="UP001222325"/>
    </source>
</evidence>
<protein>
    <submittedName>
        <fullName evidence="1">Uncharacterized protein</fullName>
    </submittedName>
</protein>
<organism evidence="1 2">
    <name type="scientific">Mycena belliarum</name>
    <dbReference type="NCBI Taxonomy" id="1033014"/>
    <lineage>
        <taxon>Eukaryota</taxon>
        <taxon>Fungi</taxon>
        <taxon>Dikarya</taxon>
        <taxon>Basidiomycota</taxon>
        <taxon>Agaricomycotina</taxon>
        <taxon>Agaricomycetes</taxon>
        <taxon>Agaricomycetidae</taxon>
        <taxon>Agaricales</taxon>
        <taxon>Marasmiineae</taxon>
        <taxon>Mycenaceae</taxon>
        <taxon>Mycena</taxon>
    </lineage>
</organism>
<name>A0AAD6XVC2_9AGAR</name>
<sequence>MSAAQIPLVRLTCDGRPVSPSRPVSHKASTQDTHLAARSRCVSPNEPRIAAIFFPTPHPLRNHLLPCILGAGPHRSDTCRAEEAVCTATDLSPPLRRSAVRAASLGSGTWRTGPCTTANVTGKGCEGRRARWNCSRSPWSFSGPGDARLHRSNHINSVRKSDTSEARRVFPQVAQSTGPAIFKSHTQRRVEPPPHRTRLFPVCASPPPFVAGSDVLDLPQGARAAASWTHGARSIKVAQICPPPIPELHERRLRCADPVRPGARAA</sequence>
<comment type="caution">
    <text evidence="1">The sequence shown here is derived from an EMBL/GenBank/DDBJ whole genome shotgun (WGS) entry which is preliminary data.</text>
</comment>
<accession>A0AAD6XVC2</accession>
<proteinExistence type="predicted"/>
<reference evidence="1" key="1">
    <citation type="submission" date="2023-03" db="EMBL/GenBank/DDBJ databases">
        <title>Massive genome expansion in bonnet fungi (Mycena s.s.) driven by repeated elements and novel gene families across ecological guilds.</title>
        <authorList>
            <consortium name="Lawrence Berkeley National Laboratory"/>
            <person name="Harder C.B."/>
            <person name="Miyauchi S."/>
            <person name="Viragh M."/>
            <person name="Kuo A."/>
            <person name="Thoen E."/>
            <person name="Andreopoulos B."/>
            <person name="Lu D."/>
            <person name="Skrede I."/>
            <person name="Drula E."/>
            <person name="Henrissat B."/>
            <person name="Morin E."/>
            <person name="Kohler A."/>
            <person name="Barry K."/>
            <person name="LaButti K."/>
            <person name="Morin E."/>
            <person name="Salamov A."/>
            <person name="Lipzen A."/>
            <person name="Mereny Z."/>
            <person name="Hegedus B."/>
            <person name="Baldrian P."/>
            <person name="Stursova M."/>
            <person name="Weitz H."/>
            <person name="Taylor A."/>
            <person name="Grigoriev I.V."/>
            <person name="Nagy L.G."/>
            <person name="Martin F."/>
            <person name="Kauserud H."/>
        </authorList>
    </citation>
    <scope>NUCLEOTIDE SEQUENCE</scope>
    <source>
        <strain evidence="1">CBHHK173m</strain>
    </source>
</reference>
<gene>
    <name evidence="1" type="ORF">B0H15DRAFT_582128</name>
</gene>
<dbReference type="EMBL" id="JARJCN010000008">
    <property type="protein sequence ID" value="KAJ7098570.1"/>
    <property type="molecule type" value="Genomic_DNA"/>
</dbReference>
<dbReference type="AlphaFoldDB" id="A0AAD6XVC2"/>
<evidence type="ECO:0000313" key="1">
    <source>
        <dbReference type="EMBL" id="KAJ7098570.1"/>
    </source>
</evidence>
<dbReference type="Proteomes" id="UP001222325">
    <property type="component" value="Unassembled WGS sequence"/>
</dbReference>
<keyword evidence="2" id="KW-1185">Reference proteome</keyword>